<sequence length="157" mass="18308">MILWFDDGYEVTYTEAYPVMKELGLTGIVALSTGLVGQNAEIGTQPPRQMMSLEQLQELVAEGWEIASHSVSHPYRFDQLNMDATRWELRASKHWIETNLGVTPTKFVVPRHLIRPEQIKLVKEYYEYMRPPGGRPAETERVYHWVINQEELKTFKK</sequence>
<evidence type="ECO:0000256" key="1">
    <source>
        <dbReference type="ARBA" id="ARBA00004613"/>
    </source>
</evidence>
<dbReference type="PROSITE" id="PS51677">
    <property type="entry name" value="NODB"/>
    <property type="match status" value="1"/>
</dbReference>
<dbReference type="InterPro" id="IPR051398">
    <property type="entry name" value="Polysacch_Deacetylase"/>
</dbReference>
<proteinExistence type="predicted"/>
<dbReference type="EMBL" id="MT143680">
    <property type="protein sequence ID" value="QJB00085.1"/>
    <property type="molecule type" value="Genomic_DNA"/>
</dbReference>
<dbReference type="InterPro" id="IPR011330">
    <property type="entry name" value="Glyco_hydro/deAcase_b/a-brl"/>
</dbReference>
<comment type="subcellular location">
    <subcellularLocation>
        <location evidence="1">Secreted</location>
    </subcellularLocation>
</comment>
<dbReference type="CDD" id="cd10918">
    <property type="entry name" value="CE4_NodB_like_5s_6s"/>
    <property type="match status" value="1"/>
</dbReference>
<dbReference type="PANTHER" id="PTHR34216:SF3">
    <property type="entry name" value="POLY-BETA-1,6-N-ACETYL-D-GLUCOSAMINE N-DEACETYLASE"/>
    <property type="match status" value="1"/>
</dbReference>
<reference evidence="4" key="1">
    <citation type="submission" date="2020-03" db="EMBL/GenBank/DDBJ databases">
        <title>The deep terrestrial virosphere.</title>
        <authorList>
            <person name="Holmfeldt K."/>
            <person name="Nilsson E."/>
            <person name="Simone D."/>
            <person name="Lopez-Fernandez M."/>
            <person name="Wu X."/>
            <person name="de Brujin I."/>
            <person name="Lundin D."/>
            <person name="Andersson A."/>
            <person name="Bertilsson S."/>
            <person name="Dopson M."/>
        </authorList>
    </citation>
    <scope>NUCLEOTIDE SEQUENCE</scope>
    <source>
        <strain evidence="4">MM171A00707</strain>
    </source>
</reference>
<dbReference type="AlphaFoldDB" id="A0A6M3M2J6"/>
<accession>A0A6M3M2J6</accession>
<dbReference type="PANTHER" id="PTHR34216">
    <property type="match status" value="1"/>
</dbReference>
<organism evidence="4">
    <name type="scientific">viral metagenome</name>
    <dbReference type="NCBI Taxonomy" id="1070528"/>
    <lineage>
        <taxon>unclassified sequences</taxon>
        <taxon>metagenomes</taxon>
        <taxon>organismal metagenomes</taxon>
    </lineage>
</organism>
<protein>
    <submittedName>
        <fullName evidence="4">Putative polysaccharide deacetylase</fullName>
    </submittedName>
</protein>
<dbReference type="GO" id="GO:0005576">
    <property type="term" value="C:extracellular region"/>
    <property type="evidence" value="ECO:0007669"/>
    <property type="project" value="UniProtKB-SubCell"/>
</dbReference>
<name>A0A6M3M2J6_9ZZZZ</name>
<keyword evidence="2" id="KW-0732">Signal</keyword>
<feature type="domain" description="NodB homology" evidence="3">
    <location>
        <begin position="1"/>
        <end position="157"/>
    </location>
</feature>
<dbReference type="Pfam" id="PF01522">
    <property type="entry name" value="Polysacc_deac_1"/>
    <property type="match status" value="1"/>
</dbReference>
<gene>
    <name evidence="4" type="ORF">MM171A00707_0018</name>
</gene>
<dbReference type="GO" id="GO:0005975">
    <property type="term" value="P:carbohydrate metabolic process"/>
    <property type="evidence" value="ECO:0007669"/>
    <property type="project" value="InterPro"/>
</dbReference>
<dbReference type="SUPFAM" id="SSF88713">
    <property type="entry name" value="Glycoside hydrolase/deacetylase"/>
    <property type="match status" value="1"/>
</dbReference>
<dbReference type="InterPro" id="IPR002509">
    <property type="entry name" value="NODB_dom"/>
</dbReference>
<dbReference type="Gene3D" id="3.20.20.370">
    <property type="entry name" value="Glycoside hydrolase/deacetylase"/>
    <property type="match status" value="1"/>
</dbReference>
<dbReference type="GO" id="GO:0016810">
    <property type="term" value="F:hydrolase activity, acting on carbon-nitrogen (but not peptide) bonds"/>
    <property type="evidence" value="ECO:0007669"/>
    <property type="project" value="InterPro"/>
</dbReference>
<evidence type="ECO:0000313" key="4">
    <source>
        <dbReference type="EMBL" id="QJB00085.1"/>
    </source>
</evidence>
<evidence type="ECO:0000259" key="3">
    <source>
        <dbReference type="PROSITE" id="PS51677"/>
    </source>
</evidence>
<evidence type="ECO:0000256" key="2">
    <source>
        <dbReference type="ARBA" id="ARBA00022729"/>
    </source>
</evidence>